<proteinExistence type="predicted"/>
<protein>
    <submittedName>
        <fullName evidence="1">Uncharacterized protein</fullName>
    </submittedName>
</protein>
<evidence type="ECO:0000313" key="1">
    <source>
        <dbReference type="EMBL" id="MED6186842.1"/>
    </source>
</evidence>
<dbReference type="EMBL" id="JASCZI010182040">
    <property type="protein sequence ID" value="MED6186842.1"/>
    <property type="molecule type" value="Genomic_DNA"/>
</dbReference>
<sequence>MGIGRPHISLLVHFPISPAPQLPTIALKKVFIHLRCISCVQIGDTLWQSLKAWRLSSSAPSHKEQLLSPPKMRHFRALVNKRLCINLDMRIFAFWGPFHFHILVQLVLVGLDQEASAPYDRVVVSCINLTWSSLLINSMAEAQIIAQTARHFTSTPISMKLDEDNFLQWKDQVESMIEGHNLLHHIAGSNVPTKFTDTGALTDEYTHWK</sequence>
<name>A0ABU6WLU2_9FABA</name>
<reference evidence="1 2" key="1">
    <citation type="journal article" date="2023" name="Plants (Basel)">
        <title>Bridging the Gap: Combining Genomics and Transcriptomics Approaches to Understand Stylosanthes scabra, an Orphan Legume from the Brazilian Caatinga.</title>
        <authorList>
            <person name="Ferreira-Neto J.R.C."/>
            <person name="da Silva M.D."/>
            <person name="Binneck E."/>
            <person name="de Melo N.F."/>
            <person name="da Silva R.H."/>
            <person name="de Melo A.L.T.M."/>
            <person name="Pandolfi V."/>
            <person name="Bustamante F.O."/>
            <person name="Brasileiro-Vidal A.C."/>
            <person name="Benko-Iseppon A.M."/>
        </authorList>
    </citation>
    <scope>NUCLEOTIDE SEQUENCE [LARGE SCALE GENOMIC DNA]</scope>
    <source>
        <tissue evidence="1">Leaves</tissue>
    </source>
</reference>
<comment type="caution">
    <text evidence="1">The sequence shown here is derived from an EMBL/GenBank/DDBJ whole genome shotgun (WGS) entry which is preliminary data.</text>
</comment>
<keyword evidence="2" id="KW-1185">Reference proteome</keyword>
<organism evidence="1 2">
    <name type="scientific">Stylosanthes scabra</name>
    <dbReference type="NCBI Taxonomy" id="79078"/>
    <lineage>
        <taxon>Eukaryota</taxon>
        <taxon>Viridiplantae</taxon>
        <taxon>Streptophyta</taxon>
        <taxon>Embryophyta</taxon>
        <taxon>Tracheophyta</taxon>
        <taxon>Spermatophyta</taxon>
        <taxon>Magnoliopsida</taxon>
        <taxon>eudicotyledons</taxon>
        <taxon>Gunneridae</taxon>
        <taxon>Pentapetalae</taxon>
        <taxon>rosids</taxon>
        <taxon>fabids</taxon>
        <taxon>Fabales</taxon>
        <taxon>Fabaceae</taxon>
        <taxon>Papilionoideae</taxon>
        <taxon>50 kb inversion clade</taxon>
        <taxon>dalbergioids sensu lato</taxon>
        <taxon>Dalbergieae</taxon>
        <taxon>Pterocarpus clade</taxon>
        <taxon>Stylosanthes</taxon>
    </lineage>
</organism>
<dbReference type="Proteomes" id="UP001341840">
    <property type="component" value="Unassembled WGS sequence"/>
</dbReference>
<gene>
    <name evidence="1" type="ORF">PIB30_070587</name>
</gene>
<accession>A0ABU6WLU2</accession>
<evidence type="ECO:0000313" key="2">
    <source>
        <dbReference type="Proteomes" id="UP001341840"/>
    </source>
</evidence>